<protein>
    <submittedName>
        <fullName evidence="1">Recombinase</fullName>
    </submittedName>
</protein>
<proteinExistence type="predicted"/>
<feature type="non-terminal residue" evidence="1">
    <location>
        <position position="285"/>
    </location>
</feature>
<gene>
    <name evidence="1" type="ORF">C7C56_023590</name>
</gene>
<dbReference type="Pfam" id="PF10136">
    <property type="entry name" value="SpecificRecomb"/>
    <property type="match status" value="1"/>
</dbReference>
<dbReference type="InterPro" id="IPR011385">
    <property type="entry name" value="Site-sp_rcmbase"/>
</dbReference>
<comment type="caution">
    <text evidence="1">The sequence shown here is derived from an EMBL/GenBank/DDBJ whole genome shotgun (WGS) entry which is preliminary data.</text>
</comment>
<keyword evidence="2" id="KW-1185">Reference proteome</keyword>
<sequence>MLSILKRIDPDSERIDLLVELVERLRPPRTRVRSGAIGQVRVLTALLGANPALALALRRHLTTLLVARRHASVYTDTGIFSNDGFVTELKTRIAYRFLPPALGDVYLSDAIDQVLYQTWDYRWIRAVPGADWLALFDVLAAAAAPAGARGDARRSVTLGMLKAIRTLSCRIGALGLEPRLVRSDPRMEDAESPFLMQNIETYAYLDAYTRMLERGDGAPEAARHLLVMLDQCDAVVGKVRKTARSQGTTVALTYLLLAITQSVERMRKLLFLVDVSGAAPPAPPA</sequence>
<reference evidence="1 2" key="1">
    <citation type="submission" date="2018-04" db="EMBL/GenBank/DDBJ databases">
        <title>Massilia violaceinigra sp. nov., a novel purple-pigmented bacterium isolated from Tianshan glacier, Xinjiang, China.</title>
        <authorList>
            <person name="Wang H."/>
        </authorList>
    </citation>
    <scope>NUCLEOTIDE SEQUENCE [LARGE SCALE GENOMIC DNA]</scope>
    <source>
        <strain evidence="1 2">B448-2</strain>
    </source>
</reference>
<dbReference type="Proteomes" id="UP000241421">
    <property type="component" value="Unassembled WGS sequence"/>
</dbReference>
<accession>A0A2U2HED3</accession>
<name>A0A2U2HED3_9BURK</name>
<evidence type="ECO:0000313" key="2">
    <source>
        <dbReference type="Proteomes" id="UP000241421"/>
    </source>
</evidence>
<organism evidence="1 2">
    <name type="scientific">Massilia glaciei</name>
    <dbReference type="NCBI Taxonomy" id="1524097"/>
    <lineage>
        <taxon>Bacteria</taxon>
        <taxon>Pseudomonadati</taxon>
        <taxon>Pseudomonadota</taxon>
        <taxon>Betaproteobacteria</taxon>
        <taxon>Burkholderiales</taxon>
        <taxon>Oxalobacteraceae</taxon>
        <taxon>Telluria group</taxon>
        <taxon>Massilia</taxon>
    </lineage>
</organism>
<dbReference type="AlphaFoldDB" id="A0A2U2HED3"/>
<dbReference type="EMBL" id="PXWF02000305">
    <property type="protein sequence ID" value="PWF41899.1"/>
    <property type="molecule type" value="Genomic_DNA"/>
</dbReference>
<evidence type="ECO:0000313" key="1">
    <source>
        <dbReference type="EMBL" id="PWF41899.1"/>
    </source>
</evidence>